<name>A0A1G4HZW6_TRYEQ</name>
<reference evidence="2" key="1">
    <citation type="submission" date="2016-09" db="EMBL/GenBank/DDBJ databases">
        <authorList>
            <person name="Hebert L."/>
            <person name="Moumen B."/>
        </authorList>
    </citation>
    <scope>NUCLEOTIDE SEQUENCE [LARGE SCALE GENOMIC DNA]</scope>
    <source>
        <strain evidence="2">OVI</strain>
    </source>
</reference>
<dbReference type="Proteomes" id="UP000195570">
    <property type="component" value="Unassembled WGS sequence"/>
</dbReference>
<dbReference type="EMBL" id="CZPT02000170">
    <property type="protein sequence ID" value="SCU64864.1"/>
    <property type="molecule type" value="Genomic_DNA"/>
</dbReference>
<proteinExistence type="predicted"/>
<dbReference type="AlphaFoldDB" id="A0A1G4HZW6"/>
<protein>
    <submittedName>
        <fullName evidence="2">Uncharacterized protein</fullName>
    </submittedName>
</protein>
<evidence type="ECO:0000313" key="3">
    <source>
        <dbReference type="Proteomes" id="UP000195570"/>
    </source>
</evidence>
<evidence type="ECO:0000256" key="1">
    <source>
        <dbReference type="SAM" id="MobiDB-lite"/>
    </source>
</evidence>
<organism evidence="2 3">
    <name type="scientific">Trypanosoma equiperdum</name>
    <dbReference type="NCBI Taxonomy" id="5694"/>
    <lineage>
        <taxon>Eukaryota</taxon>
        <taxon>Discoba</taxon>
        <taxon>Euglenozoa</taxon>
        <taxon>Kinetoplastea</taxon>
        <taxon>Metakinetoplastina</taxon>
        <taxon>Trypanosomatida</taxon>
        <taxon>Trypanosomatidae</taxon>
        <taxon>Trypanosoma</taxon>
    </lineage>
</organism>
<comment type="caution">
    <text evidence="2">The sequence shown here is derived from an EMBL/GenBank/DDBJ whole genome shotgun (WGS) entry which is preliminary data.</text>
</comment>
<dbReference type="VEuPathDB" id="TriTrypDB:TEOVI_000835700"/>
<dbReference type="GeneID" id="92382291"/>
<gene>
    <name evidence="2" type="ORF">TEOVI_000835700</name>
</gene>
<accession>A0A1G4HZW6</accession>
<evidence type="ECO:0000313" key="2">
    <source>
        <dbReference type="EMBL" id="SCU64864.1"/>
    </source>
</evidence>
<dbReference type="RefSeq" id="XP_067076559.1">
    <property type="nucleotide sequence ID" value="XM_067220458.1"/>
</dbReference>
<feature type="region of interest" description="Disordered" evidence="1">
    <location>
        <begin position="1"/>
        <end position="54"/>
    </location>
</feature>
<feature type="region of interest" description="Disordered" evidence="1">
    <location>
        <begin position="150"/>
        <end position="173"/>
    </location>
</feature>
<keyword evidence="3" id="KW-1185">Reference proteome</keyword>
<sequence>MASSTDSPPPREVFHGPRSISASSNRAPLFIVKNGTSRHQSLSPPPTCGSPLSNPECGDVSCRKLYGLSSTDCSNYPKSECYSNFSVPSDSSNTCRHEHFKPPGRKSSFLDRVKAFLTPSGHPTVHSQIIKPSEPFAEDSPEDVVVFNSEAAKGGKSGKKQVSGSSSGRDAGFDVRTSFEPTHMFKEEWEERPYVSHDHVQADGQHKMLYFSLGDGHVRKLLREEAKCRRRLVEEGMTVMRDIGRTYVAMSRSVAAEASAGLLADRHRGK</sequence>